<evidence type="ECO:0000256" key="2">
    <source>
        <dbReference type="ARBA" id="ARBA00022448"/>
    </source>
</evidence>
<keyword evidence="12" id="KW-1185">Reference proteome</keyword>
<feature type="transmembrane region" description="Helical" evidence="9">
    <location>
        <begin position="6"/>
        <end position="26"/>
    </location>
</feature>
<evidence type="ECO:0000256" key="5">
    <source>
        <dbReference type="ARBA" id="ARBA00022982"/>
    </source>
</evidence>
<keyword evidence="3" id="KW-1003">Cell membrane</keyword>
<dbReference type="GO" id="GO:0009055">
    <property type="term" value="F:electron transfer activity"/>
    <property type="evidence" value="ECO:0007669"/>
    <property type="project" value="TreeGrafter"/>
</dbReference>
<evidence type="ECO:0000256" key="6">
    <source>
        <dbReference type="ARBA" id="ARBA00022989"/>
    </source>
</evidence>
<dbReference type="Gene3D" id="1.20.950.20">
    <property type="entry name" value="Transmembrane di-heme cytochromes, Chain C"/>
    <property type="match status" value="1"/>
</dbReference>
<feature type="transmembrane region" description="Helical" evidence="9">
    <location>
        <begin position="72"/>
        <end position="92"/>
    </location>
</feature>
<feature type="transmembrane region" description="Helical" evidence="9">
    <location>
        <begin position="112"/>
        <end position="131"/>
    </location>
</feature>
<comment type="subcellular location">
    <subcellularLocation>
        <location evidence="1">Cell membrane</location>
        <topology evidence="1">Multi-pass membrane protein</topology>
    </subcellularLocation>
</comment>
<dbReference type="PANTHER" id="PTHR30598">
    <property type="entry name" value="NITRATE REDUCTASE PRIVATE CHAPERONE, REDOX ENZYME MATURATION PROTEIN REMP FAMILY"/>
    <property type="match status" value="1"/>
</dbReference>
<sequence length="232" mass="26990">MTTILTAFYTLLFYIASTVFVLGVTAKVYQYAKTPAPLNIPLMPAPLTRRGVALRLLTETILFRSLFRANKWLWLFGWLFHTALIFIMLRHLRYFLDPVPTWVFTVQPMGKYASFIMLFALIGLLLRRIILERIRYISNPSDYLLLILFLFIGITGLLMTFVIHTDIVQLKTFIISLLQLNWQQPPLPTDIVLLLHLSSVILLMLIFPFSKLLHAPSIFFTPSHQHVDNRRK</sequence>
<proteinExistence type="predicted"/>
<dbReference type="GO" id="GO:0019645">
    <property type="term" value="P:anaerobic electron transport chain"/>
    <property type="evidence" value="ECO:0007669"/>
    <property type="project" value="TreeGrafter"/>
</dbReference>
<evidence type="ECO:0000313" key="12">
    <source>
        <dbReference type="Proteomes" id="UP000234271"/>
    </source>
</evidence>
<feature type="transmembrane region" description="Helical" evidence="9">
    <location>
        <begin position="143"/>
        <end position="163"/>
    </location>
</feature>
<dbReference type="Pfam" id="PF02665">
    <property type="entry name" value="Nitrate_red_gam"/>
    <property type="match status" value="1"/>
</dbReference>
<dbReference type="SUPFAM" id="SSF103501">
    <property type="entry name" value="Respiratory nitrate reductase 1 gamma chain"/>
    <property type="match status" value="1"/>
</dbReference>
<reference evidence="12" key="1">
    <citation type="submission" date="2016-12" db="EMBL/GenBank/DDBJ databases">
        <title>Complete Genome Sequence of Beggiatoa leptomitiformis D-401.</title>
        <authorList>
            <person name="Fomenkov A."/>
            <person name="Vincze T."/>
            <person name="Grabovich M."/>
            <person name="Anton B.P."/>
            <person name="Dubinina G."/>
            <person name="Orlova M."/>
            <person name="Belousova E."/>
            <person name="Roberts R.J."/>
        </authorList>
    </citation>
    <scope>NUCLEOTIDE SEQUENCE [LARGE SCALE GENOMIC DNA]</scope>
    <source>
        <strain evidence="12">D-401</strain>
    </source>
</reference>
<keyword evidence="2" id="KW-0813">Transport</keyword>
<evidence type="ECO:0000256" key="3">
    <source>
        <dbReference type="ARBA" id="ARBA00022475"/>
    </source>
</evidence>
<organism evidence="11 12">
    <name type="scientific">Beggiatoa leptomitoformis</name>
    <dbReference type="NCBI Taxonomy" id="288004"/>
    <lineage>
        <taxon>Bacteria</taxon>
        <taxon>Pseudomonadati</taxon>
        <taxon>Pseudomonadota</taxon>
        <taxon>Gammaproteobacteria</taxon>
        <taxon>Thiotrichales</taxon>
        <taxon>Thiotrichaceae</taxon>
        <taxon>Beggiatoa</taxon>
    </lineage>
</organism>
<evidence type="ECO:0000256" key="7">
    <source>
        <dbReference type="ARBA" id="ARBA00023002"/>
    </source>
</evidence>
<dbReference type="Proteomes" id="UP000234271">
    <property type="component" value="Chromosome"/>
</dbReference>
<evidence type="ECO:0000256" key="9">
    <source>
        <dbReference type="SAM" id="Phobius"/>
    </source>
</evidence>
<feature type="domain" description="NarG-like" evidence="10">
    <location>
        <begin position="68"/>
        <end position="217"/>
    </location>
</feature>
<dbReference type="InterPro" id="IPR036197">
    <property type="entry name" value="NarG-like_sf"/>
</dbReference>
<evidence type="ECO:0000313" key="11">
    <source>
        <dbReference type="EMBL" id="AUI70204.2"/>
    </source>
</evidence>
<dbReference type="GO" id="GO:0020037">
    <property type="term" value="F:heme binding"/>
    <property type="evidence" value="ECO:0007669"/>
    <property type="project" value="TreeGrafter"/>
</dbReference>
<dbReference type="AlphaFoldDB" id="A0A2N9YI90"/>
<evidence type="ECO:0000256" key="4">
    <source>
        <dbReference type="ARBA" id="ARBA00022692"/>
    </source>
</evidence>
<dbReference type="GO" id="GO:0005886">
    <property type="term" value="C:plasma membrane"/>
    <property type="evidence" value="ECO:0007669"/>
    <property type="project" value="UniProtKB-SubCell"/>
</dbReference>
<keyword evidence="4 9" id="KW-0812">Transmembrane</keyword>
<keyword evidence="5" id="KW-0249">Electron transport</keyword>
<keyword evidence="8 9" id="KW-0472">Membrane</keyword>
<dbReference type="STRING" id="288004.AL038_07460"/>
<accession>A0A2N9YI90</accession>
<dbReference type="InterPro" id="IPR051936">
    <property type="entry name" value="Heme-iron_electron_transfer"/>
</dbReference>
<evidence type="ECO:0000259" key="10">
    <source>
        <dbReference type="Pfam" id="PF02665"/>
    </source>
</evidence>
<keyword evidence="6 9" id="KW-1133">Transmembrane helix</keyword>
<dbReference type="PANTHER" id="PTHR30598:SF3">
    <property type="entry name" value="RESPIRATORY NITRATE REDUCTASE 1 GAMMA CHAIN"/>
    <property type="match status" value="1"/>
</dbReference>
<feature type="transmembrane region" description="Helical" evidence="9">
    <location>
        <begin position="191"/>
        <end position="209"/>
    </location>
</feature>
<dbReference type="InterPro" id="IPR023234">
    <property type="entry name" value="NarG-like_domain"/>
</dbReference>
<keyword evidence="7" id="KW-0560">Oxidoreductase</keyword>
<protein>
    <submittedName>
        <fullName evidence="11">Nitrate reductase</fullName>
    </submittedName>
</protein>
<evidence type="ECO:0000256" key="8">
    <source>
        <dbReference type="ARBA" id="ARBA00023136"/>
    </source>
</evidence>
<evidence type="ECO:0000256" key="1">
    <source>
        <dbReference type="ARBA" id="ARBA00004651"/>
    </source>
</evidence>
<dbReference type="GO" id="GO:0008940">
    <property type="term" value="F:nitrate reductase activity"/>
    <property type="evidence" value="ECO:0007669"/>
    <property type="project" value="TreeGrafter"/>
</dbReference>
<dbReference type="EMBL" id="CP018889">
    <property type="protein sequence ID" value="AUI70204.2"/>
    <property type="molecule type" value="Genomic_DNA"/>
</dbReference>
<name>A0A2N9YI90_9GAMM</name>
<gene>
    <name evidence="11" type="ORF">BLE401_16855</name>
</gene>
<dbReference type="OrthoDB" id="9769404at2"/>